<feature type="compositionally biased region" description="Basic and acidic residues" evidence="1">
    <location>
        <begin position="313"/>
        <end position="323"/>
    </location>
</feature>
<protein>
    <submittedName>
        <fullName evidence="2">Uncharacterized protein</fullName>
    </submittedName>
</protein>
<dbReference type="EMBL" id="JXXN02002289">
    <property type="protein sequence ID" value="THD23180.1"/>
    <property type="molecule type" value="Genomic_DNA"/>
</dbReference>
<comment type="caution">
    <text evidence="2">The sequence shown here is derived from an EMBL/GenBank/DDBJ whole genome shotgun (WGS) entry which is preliminary data.</text>
</comment>
<sequence length="408" mass="45337">MALSNKDAHPQSNPQRDPTLGECQATSATHVIWNGVQLELDDISDEDEVAAGKQSRESSNIRTRYSDHQNHLHYHRHHHETERRHYARSPLPVSPFSDGTSPRHGDAGPSQLKEYFLAHGQQRSRPSSENPRHAPRDLAVAHRASLDSNAHNPASVTRYASGSSSEEAYVPGAADVPDFILHPSHSSATRGARRSVCVQEDDSPILRSPQLHPSKHASRERRLEFGESHHSQQQQPQQQSFPRHSGSRHQYSTSDSSRSPDPLASRRHCVSMDPEDAVHHHHHRNQHGSKGSFRGTVRHQHHYNYHAPSGRCQDSDGTKRHDPAQYPQSRTSPDLSLYHNSERLDKPVSVVGGRSYGRPTFVTHHESRLIQVYSDVGSSTPSIGDVSRSSGSLSDSADASSPGAWSQL</sequence>
<feature type="region of interest" description="Disordered" evidence="1">
    <location>
        <begin position="305"/>
        <end position="340"/>
    </location>
</feature>
<name>A0A4E0S033_FASHE</name>
<feature type="compositionally biased region" description="Low complexity" evidence="1">
    <location>
        <begin position="382"/>
        <end position="408"/>
    </location>
</feature>
<feature type="compositionally biased region" description="Polar residues" evidence="1">
    <location>
        <begin position="248"/>
        <end position="259"/>
    </location>
</feature>
<evidence type="ECO:0000256" key="1">
    <source>
        <dbReference type="SAM" id="MobiDB-lite"/>
    </source>
</evidence>
<dbReference type="Proteomes" id="UP000230066">
    <property type="component" value="Unassembled WGS sequence"/>
</dbReference>
<feature type="region of interest" description="Disordered" evidence="1">
    <location>
        <begin position="1"/>
        <end position="21"/>
    </location>
</feature>
<reference evidence="2" key="1">
    <citation type="submission" date="2019-03" db="EMBL/GenBank/DDBJ databases">
        <title>Improved annotation for the trematode Fasciola hepatica.</title>
        <authorList>
            <person name="Choi Y.-J."/>
            <person name="Martin J."/>
            <person name="Mitreva M."/>
        </authorList>
    </citation>
    <scope>NUCLEOTIDE SEQUENCE [LARGE SCALE GENOMIC DNA]</scope>
</reference>
<organism evidence="2 3">
    <name type="scientific">Fasciola hepatica</name>
    <name type="common">Liver fluke</name>
    <dbReference type="NCBI Taxonomy" id="6192"/>
    <lineage>
        <taxon>Eukaryota</taxon>
        <taxon>Metazoa</taxon>
        <taxon>Spiralia</taxon>
        <taxon>Lophotrochozoa</taxon>
        <taxon>Platyhelminthes</taxon>
        <taxon>Trematoda</taxon>
        <taxon>Digenea</taxon>
        <taxon>Plagiorchiida</taxon>
        <taxon>Echinostomata</taxon>
        <taxon>Echinostomatoidea</taxon>
        <taxon>Fasciolidae</taxon>
        <taxon>Fasciola</taxon>
    </lineage>
</organism>
<evidence type="ECO:0000313" key="2">
    <source>
        <dbReference type="EMBL" id="THD23180.1"/>
    </source>
</evidence>
<feature type="region of interest" description="Disordered" evidence="1">
    <location>
        <begin position="181"/>
        <end position="267"/>
    </location>
</feature>
<proteinExistence type="predicted"/>
<dbReference type="AlphaFoldDB" id="A0A4E0S033"/>
<accession>A0A4E0S033</accession>
<gene>
    <name evidence="2" type="ORF">D915_006228</name>
</gene>
<feature type="region of interest" description="Disordered" evidence="1">
    <location>
        <begin position="373"/>
        <end position="408"/>
    </location>
</feature>
<feature type="region of interest" description="Disordered" evidence="1">
    <location>
        <begin position="46"/>
        <end position="110"/>
    </location>
</feature>
<feature type="compositionally biased region" description="Basic and acidic residues" evidence="1">
    <location>
        <begin position="220"/>
        <end position="230"/>
    </location>
</feature>
<evidence type="ECO:0000313" key="3">
    <source>
        <dbReference type="Proteomes" id="UP000230066"/>
    </source>
</evidence>
<keyword evidence="3" id="KW-1185">Reference proteome</keyword>